<dbReference type="RefSeq" id="WP_046324397.1">
    <property type="nucleotide sequence ID" value="NZ_JAAEEB010000006.1"/>
</dbReference>
<dbReference type="Gene3D" id="3.20.20.70">
    <property type="entry name" value="Aldolase class I"/>
    <property type="match status" value="1"/>
</dbReference>
<comment type="pathway">
    <text evidence="1">Carbohydrate acid metabolism.</text>
</comment>
<evidence type="ECO:0000256" key="1">
    <source>
        <dbReference type="ARBA" id="ARBA00004761"/>
    </source>
</evidence>
<keyword evidence="5" id="KW-0119">Carbohydrate metabolism</keyword>
<protein>
    <submittedName>
        <fullName evidence="6">KHG/KDPG aldolase</fullName>
    </submittedName>
</protein>
<dbReference type="EMBL" id="JXLI01000008">
    <property type="protein sequence ID" value="KJY57405.1"/>
    <property type="molecule type" value="Genomic_DNA"/>
</dbReference>
<evidence type="ECO:0000313" key="6">
    <source>
        <dbReference type="EMBL" id="KJY57405.1"/>
    </source>
</evidence>
<dbReference type="STRING" id="1218507.JF74_04320"/>
<dbReference type="Pfam" id="PF01081">
    <property type="entry name" value="Aldolase"/>
    <property type="match status" value="1"/>
</dbReference>
<evidence type="ECO:0000313" key="7">
    <source>
        <dbReference type="Proteomes" id="UP000033531"/>
    </source>
</evidence>
<organism evidence="6 7">
    <name type="scientific">Lactobacillus melliventris</name>
    <dbReference type="NCBI Taxonomy" id="1218507"/>
    <lineage>
        <taxon>Bacteria</taxon>
        <taxon>Bacillati</taxon>
        <taxon>Bacillota</taxon>
        <taxon>Bacilli</taxon>
        <taxon>Lactobacillales</taxon>
        <taxon>Lactobacillaceae</taxon>
        <taxon>Lactobacillus</taxon>
    </lineage>
</organism>
<dbReference type="OrthoDB" id="9802667at2"/>
<dbReference type="GO" id="GO:0016829">
    <property type="term" value="F:lyase activity"/>
    <property type="evidence" value="ECO:0007669"/>
    <property type="project" value="UniProtKB-KW"/>
</dbReference>
<name>A0A0F4LFL2_9LACO</name>
<dbReference type="Proteomes" id="UP000033531">
    <property type="component" value="Unassembled WGS sequence"/>
</dbReference>
<reference evidence="6 7" key="1">
    <citation type="submission" date="2015-01" db="EMBL/GenBank/DDBJ databases">
        <title>Comparative genomics of the lactic acid bacteria isolated from the honey bee gut.</title>
        <authorList>
            <person name="Ellegaard K.M."/>
            <person name="Tamarit D."/>
            <person name="Javelind E."/>
            <person name="Olofsson T."/>
            <person name="Andersson S.G."/>
            <person name="Vasquez A."/>
        </authorList>
    </citation>
    <scope>NUCLEOTIDE SEQUENCE [LARGE SCALE GENOMIC DNA]</scope>
    <source>
        <strain evidence="6 7">Hma8</strain>
    </source>
</reference>
<proteinExistence type="inferred from homology"/>
<gene>
    <name evidence="6" type="primary">kdgA</name>
    <name evidence="6" type="ORF">JF74_04320</name>
</gene>
<dbReference type="HOGENOM" id="CLU_077795_2_0_9"/>
<comment type="caution">
    <text evidence="6">The sequence shown here is derived from an EMBL/GenBank/DDBJ whole genome shotgun (WGS) entry which is preliminary data.</text>
</comment>
<keyword evidence="4" id="KW-0456">Lyase</keyword>
<dbReference type="SUPFAM" id="SSF51569">
    <property type="entry name" value="Aldolase"/>
    <property type="match status" value="1"/>
</dbReference>
<dbReference type="InterPro" id="IPR000887">
    <property type="entry name" value="Aldlse_KDPG_KHG"/>
</dbReference>
<dbReference type="NCBIfam" id="NF005119">
    <property type="entry name" value="PRK06552.1"/>
    <property type="match status" value="1"/>
</dbReference>
<dbReference type="CDD" id="cd00452">
    <property type="entry name" value="KDPG_aldolase"/>
    <property type="match status" value="1"/>
</dbReference>
<dbReference type="InterPro" id="IPR013785">
    <property type="entry name" value="Aldolase_TIM"/>
</dbReference>
<dbReference type="PATRIC" id="fig|1218507.3.peg.600"/>
<evidence type="ECO:0000256" key="2">
    <source>
        <dbReference type="ARBA" id="ARBA00006906"/>
    </source>
</evidence>
<accession>A0A0F4LFL2</accession>
<comment type="similarity">
    <text evidence="2">Belongs to the KHG/KDPG aldolase family.</text>
</comment>
<evidence type="ECO:0000256" key="4">
    <source>
        <dbReference type="ARBA" id="ARBA00023239"/>
    </source>
</evidence>
<dbReference type="PANTHER" id="PTHR30246:SF1">
    <property type="entry name" value="2-DEHYDRO-3-DEOXY-6-PHOSPHOGALACTONATE ALDOLASE-RELATED"/>
    <property type="match status" value="1"/>
</dbReference>
<dbReference type="PANTHER" id="PTHR30246">
    <property type="entry name" value="2-KETO-3-DEOXY-6-PHOSPHOGLUCONATE ALDOLASE"/>
    <property type="match status" value="1"/>
</dbReference>
<dbReference type="NCBIfam" id="TIGR01182">
    <property type="entry name" value="eda"/>
    <property type="match status" value="1"/>
</dbReference>
<evidence type="ECO:0000256" key="3">
    <source>
        <dbReference type="ARBA" id="ARBA00011233"/>
    </source>
</evidence>
<sequence>MDKKINILKSINHNFLVAVIRGASADEAFNDAAACIKGGIKTIELTFTVPSADSVIKKLKEKYQNDVIIGAGTILDEVSARLAILAGADFIVGPNFNKEIALIANLYQRPYIPGCMTTTEITTALSYGSDIIKVFPGNVLGPKFIKSILGPIPNANLMPTGGVNLDNISDWVKAGVAAVGIGSNLVSPGANGNFDQVEENARQYVSKLKYNSPIKL</sequence>
<evidence type="ECO:0000256" key="5">
    <source>
        <dbReference type="ARBA" id="ARBA00023277"/>
    </source>
</evidence>
<comment type="subunit">
    <text evidence="3">Homotrimer.</text>
</comment>
<dbReference type="AlphaFoldDB" id="A0A0F4LFL2"/>